<evidence type="ECO:0000313" key="9">
    <source>
        <dbReference type="Proteomes" id="UP001143486"/>
    </source>
</evidence>
<reference evidence="8" key="2">
    <citation type="submission" date="2023-01" db="EMBL/GenBank/DDBJ databases">
        <authorList>
            <person name="Sun Q."/>
            <person name="Evtushenko L."/>
        </authorList>
    </citation>
    <scope>NUCLEOTIDE SEQUENCE</scope>
    <source>
        <strain evidence="8">VKM B-1513</strain>
    </source>
</reference>
<dbReference type="InterPro" id="IPR005913">
    <property type="entry name" value="dTDP_dehydrorham_reduct"/>
</dbReference>
<dbReference type="PANTHER" id="PTHR10491:SF4">
    <property type="entry name" value="METHIONINE ADENOSYLTRANSFERASE 2 SUBUNIT BETA"/>
    <property type="match status" value="1"/>
</dbReference>
<dbReference type="GO" id="GO:0008831">
    <property type="term" value="F:dTDP-4-dehydrorhamnose reductase activity"/>
    <property type="evidence" value="ECO:0007669"/>
    <property type="project" value="UniProtKB-EC"/>
</dbReference>
<dbReference type="EC" id="1.1.1.133" evidence="3 6"/>
<dbReference type="RefSeq" id="WP_271187029.1">
    <property type="nucleotide sequence ID" value="NZ_BSFE01000005.1"/>
</dbReference>
<keyword evidence="6" id="KW-0560">Oxidoreductase</keyword>
<feature type="domain" description="RmlD-like substrate binding" evidence="7">
    <location>
        <begin position="8"/>
        <end position="289"/>
    </location>
</feature>
<proteinExistence type="inferred from homology"/>
<comment type="catalytic activity">
    <reaction evidence="5 6">
        <text>dTDP-beta-L-rhamnose + NADP(+) = dTDP-4-dehydro-beta-L-rhamnose + NADPH + H(+)</text>
        <dbReference type="Rhea" id="RHEA:21796"/>
        <dbReference type="ChEBI" id="CHEBI:15378"/>
        <dbReference type="ChEBI" id="CHEBI:57510"/>
        <dbReference type="ChEBI" id="CHEBI:57783"/>
        <dbReference type="ChEBI" id="CHEBI:58349"/>
        <dbReference type="ChEBI" id="CHEBI:62830"/>
        <dbReference type="EC" id="1.1.1.133"/>
    </reaction>
</comment>
<keyword evidence="9" id="KW-1185">Reference proteome</keyword>
<reference evidence="8" key="1">
    <citation type="journal article" date="2014" name="Int. J. Syst. Evol. Microbiol.">
        <title>Complete genome sequence of Corynebacterium casei LMG S-19264T (=DSM 44701T), isolated from a smear-ripened cheese.</title>
        <authorList>
            <consortium name="US DOE Joint Genome Institute (JGI-PGF)"/>
            <person name="Walter F."/>
            <person name="Albersmeier A."/>
            <person name="Kalinowski J."/>
            <person name="Ruckert C."/>
        </authorList>
    </citation>
    <scope>NUCLEOTIDE SEQUENCE</scope>
    <source>
        <strain evidence="8">VKM B-1513</strain>
    </source>
</reference>
<organism evidence="8 9">
    <name type="scientific">Maricaulis virginensis</name>
    <dbReference type="NCBI Taxonomy" id="144022"/>
    <lineage>
        <taxon>Bacteria</taxon>
        <taxon>Pseudomonadati</taxon>
        <taxon>Pseudomonadota</taxon>
        <taxon>Alphaproteobacteria</taxon>
        <taxon>Maricaulales</taxon>
        <taxon>Maricaulaceae</taxon>
        <taxon>Maricaulis</taxon>
    </lineage>
</organism>
<dbReference type="PANTHER" id="PTHR10491">
    <property type="entry name" value="DTDP-4-DEHYDRORHAMNOSE REDUCTASE"/>
    <property type="match status" value="1"/>
</dbReference>
<gene>
    <name evidence="8" type="ORF">GCM10017621_21750</name>
</gene>
<comment type="similarity">
    <text evidence="2 6">Belongs to the dTDP-4-dehydrorhamnose reductase family.</text>
</comment>
<keyword evidence="6" id="KW-0521">NADP</keyword>
<protein>
    <recommendedName>
        <fullName evidence="4 6">dTDP-4-dehydrorhamnose reductase</fullName>
        <ecNumber evidence="3 6">1.1.1.133</ecNumber>
    </recommendedName>
</protein>
<dbReference type="AlphaFoldDB" id="A0A9W6ILS8"/>
<dbReference type="InterPro" id="IPR029903">
    <property type="entry name" value="RmlD-like-bd"/>
</dbReference>
<dbReference type="SUPFAM" id="SSF51735">
    <property type="entry name" value="NAD(P)-binding Rossmann-fold domains"/>
    <property type="match status" value="1"/>
</dbReference>
<evidence type="ECO:0000256" key="4">
    <source>
        <dbReference type="ARBA" id="ARBA00017099"/>
    </source>
</evidence>
<dbReference type="EMBL" id="BSFE01000005">
    <property type="protein sequence ID" value="GLK52667.1"/>
    <property type="molecule type" value="Genomic_DNA"/>
</dbReference>
<evidence type="ECO:0000313" key="8">
    <source>
        <dbReference type="EMBL" id="GLK52667.1"/>
    </source>
</evidence>
<accession>A0A9W6ILS8</accession>
<dbReference type="Gene3D" id="3.90.25.10">
    <property type="entry name" value="UDP-galactose 4-epimerase, domain 1"/>
    <property type="match status" value="1"/>
</dbReference>
<comment type="function">
    <text evidence="6">Catalyzes the reduction of dTDP-6-deoxy-L-lyxo-4-hexulose to yield dTDP-L-rhamnose.</text>
</comment>
<evidence type="ECO:0000259" key="7">
    <source>
        <dbReference type="Pfam" id="PF04321"/>
    </source>
</evidence>
<name>A0A9W6ILS8_9PROT</name>
<dbReference type="Proteomes" id="UP001143486">
    <property type="component" value="Unassembled WGS sequence"/>
</dbReference>
<comment type="pathway">
    <text evidence="1 6">Carbohydrate biosynthesis; dTDP-L-rhamnose biosynthesis.</text>
</comment>
<dbReference type="InterPro" id="IPR036291">
    <property type="entry name" value="NAD(P)-bd_dom_sf"/>
</dbReference>
<evidence type="ECO:0000256" key="3">
    <source>
        <dbReference type="ARBA" id="ARBA00012929"/>
    </source>
</evidence>
<dbReference type="Pfam" id="PF04321">
    <property type="entry name" value="RmlD_sub_bind"/>
    <property type="match status" value="1"/>
</dbReference>
<comment type="caution">
    <text evidence="8">The sequence shown here is derived from an EMBL/GenBank/DDBJ whole genome shotgun (WGS) entry which is preliminary data.</text>
</comment>
<evidence type="ECO:0000256" key="6">
    <source>
        <dbReference type="RuleBase" id="RU364082"/>
    </source>
</evidence>
<evidence type="ECO:0000256" key="2">
    <source>
        <dbReference type="ARBA" id="ARBA00010944"/>
    </source>
</evidence>
<comment type="cofactor">
    <cofactor evidence="6">
        <name>Mg(2+)</name>
        <dbReference type="ChEBI" id="CHEBI:18420"/>
    </cofactor>
    <text evidence="6">Binds 1 Mg(2+) ion per monomer.</text>
</comment>
<evidence type="ECO:0000256" key="5">
    <source>
        <dbReference type="ARBA" id="ARBA00048200"/>
    </source>
</evidence>
<dbReference type="NCBIfam" id="TIGR01214">
    <property type="entry name" value="rmlD"/>
    <property type="match status" value="1"/>
</dbReference>
<evidence type="ECO:0000256" key="1">
    <source>
        <dbReference type="ARBA" id="ARBA00004781"/>
    </source>
</evidence>
<dbReference type="Gene3D" id="3.40.50.720">
    <property type="entry name" value="NAD(P)-binding Rossmann-like Domain"/>
    <property type="match status" value="1"/>
</dbReference>
<sequence length="292" mass="30725">MTQASRPVLVIGASGQLARALAGAGGGDVVTAGRDRFDALTGDAGALFDDVAPRAVINASAWTDVNGAETARDGAMALNCEAVARLGAAAAERELPFFHISTDYVFDGKAPAPLDETATTRPLNVYGESKLAGERALAEAHPDAVTLRVAWLFDAEGGSFLKAILGRLEQGQPVKIVADQYSAPTWAGDLARDLLKLSHAHPSAHEGTAGVFHYCGGRHVNWADFARAAAALAGDRLPAPADITEIASSDWPQPAERPLDTRLDASRLQRVWHVGPGDWHAGLHAVIDARYS</sequence>